<name>A0A6C0IVC5_9ZZZZ</name>
<dbReference type="AlphaFoldDB" id="A0A6C0IVC5"/>
<proteinExistence type="predicted"/>
<evidence type="ECO:0000313" key="1">
    <source>
        <dbReference type="EMBL" id="QHT97241.1"/>
    </source>
</evidence>
<organism evidence="1">
    <name type="scientific">viral metagenome</name>
    <dbReference type="NCBI Taxonomy" id="1070528"/>
    <lineage>
        <taxon>unclassified sequences</taxon>
        <taxon>metagenomes</taxon>
        <taxon>organismal metagenomes</taxon>
    </lineage>
</organism>
<protein>
    <submittedName>
        <fullName evidence="1">Uncharacterized protein</fullName>
    </submittedName>
</protein>
<accession>A0A6C0IVC5</accession>
<dbReference type="EMBL" id="MN740274">
    <property type="protein sequence ID" value="QHT97241.1"/>
    <property type="molecule type" value="Genomic_DNA"/>
</dbReference>
<reference evidence="1" key="1">
    <citation type="journal article" date="2020" name="Nature">
        <title>Giant virus diversity and host interactions through global metagenomics.</title>
        <authorList>
            <person name="Schulz F."/>
            <person name="Roux S."/>
            <person name="Paez-Espino D."/>
            <person name="Jungbluth S."/>
            <person name="Walsh D.A."/>
            <person name="Denef V.J."/>
            <person name="McMahon K.D."/>
            <person name="Konstantinidis K.T."/>
            <person name="Eloe-Fadrosh E.A."/>
            <person name="Kyrpides N.C."/>
            <person name="Woyke T."/>
        </authorList>
    </citation>
    <scope>NUCLEOTIDE SEQUENCE</scope>
    <source>
        <strain evidence="1">GVMAG-M-3300025138-11</strain>
    </source>
</reference>
<sequence>MNALHDKHLEQYLKKTIYKIKEGYKIIETIPDGADEDGIKYWGICKNGVEARTWEINTLEDNDINNLFQNITQEGFIKFGTTYYYDISTLNQLKYKLLFKY</sequence>